<accession>A0A397S1R9</accession>
<dbReference type="Proteomes" id="UP000265703">
    <property type="component" value="Unassembled WGS sequence"/>
</dbReference>
<protein>
    <submittedName>
        <fullName evidence="2">Uncharacterized protein</fullName>
    </submittedName>
</protein>
<dbReference type="EMBL" id="QKYT01002207">
    <property type="protein sequence ID" value="RIA78736.1"/>
    <property type="molecule type" value="Genomic_DNA"/>
</dbReference>
<evidence type="ECO:0000313" key="2">
    <source>
        <dbReference type="EMBL" id="RIA78736.1"/>
    </source>
</evidence>
<keyword evidence="3" id="KW-1185">Reference proteome</keyword>
<dbReference type="AlphaFoldDB" id="A0A397S1R9"/>
<reference evidence="2 3" key="1">
    <citation type="submission" date="2018-06" db="EMBL/GenBank/DDBJ databases">
        <title>Comparative genomics reveals the genomic features of Rhizophagus irregularis, R. cerebriforme, R. diaphanum and Gigaspora rosea, and their symbiotic lifestyle signature.</title>
        <authorList>
            <person name="Morin E."/>
            <person name="San Clemente H."/>
            <person name="Chen E.C.H."/>
            <person name="De La Providencia I."/>
            <person name="Hainaut M."/>
            <person name="Kuo A."/>
            <person name="Kohler A."/>
            <person name="Murat C."/>
            <person name="Tang N."/>
            <person name="Roy S."/>
            <person name="Loubradou J."/>
            <person name="Henrissat B."/>
            <person name="Grigoriev I.V."/>
            <person name="Corradi N."/>
            <person name="Roux C."/>
            <person name="Martin F.M."/>
        </authorList>
    </citation>
    <scope>NUCLEOTIDE SEQUENCE [LARGE SCALE GENOMIC DNA]</scope>
    <source>
        <strain evidence="2 3">DAOM 227022</strain>
    </source>
</reference>
<keyword evidence="1" id="KW-0175">Coiled coil</keyword>
<gene>
    <name evidence="2" type="ORF">C1645_842470</name>
</gene>
<evidence type="ECO:0000313" key="3">
    <source>
        <dbReference type="Proteomes" id="UP000265703"/>
    </source>
</evidence>
<name>A0A397S1R9_9GLOM</name>
<proteinExistence type="predicted"/>
<sequence length="160" mass="19363">MDNFYRQQFPFNNNLEHVRNELSREILEANQKKRQKEQEIRELEYLANQIEDSFLFGKIENKLNQLEELKNNIRNQLNQNLHDTLEDILETQKALVKSNFDNSFIQNQLERFKQRLLNSRQINQAELNKICQVQIELGFLELKLEQEENFQAQIEINRNN</sequence>
<organism evidence="2 3">
    <name type="scientific">Glomus cerebriforme</name>
    <dbReference type="NCBI Taxonomy" id="658196"/>
    <lineage>
        <taxon>Eukaryota</taxon>
        <taxon>Fungi</taxon>
        <taxon>Fungi incertae sedis</taxon>
        <taxon>Mucoromycota</taxon>
        <taxon>Glomeromycotina</taxon>
        <taxon>Glomeromycetes</taxon>
        <taxon>Glomerales</taxon>
        <taxon>Glomeraceae</taxon>
        <taxon>Glomus</taxon>
    </lineage>
</organism>
<comment type="caution">
    <text evidence="2">The sequence shown here is derived from an EMBL/GenBank/DDBJ whole genome shotgun (WGS) entry which is preliminary data.</text>
</comment>
<feature type="coiled-coil region" evidence="1">
    <location>
        <begin position="12"/>
        <end position="83"/>
    </location>
</feature>
<evidence type="ECO:0000256" key="1">
    <source>
        <dbReference type="SAM" id="Coils"/>
    </source>
</evidence>